<name>A0ABX0UXB1_9HYPH</name>
<dbReference type="InterPro" id="IPR002173">
    <property type="entry name" value="Carboh/pur_kinase_PfkB_CS"/>
</dbReference>
<dbReference type="InterPro" id="IPR029056">
    <property type="entry name" value="Ribokinase-like"/>
</dbReference>
<dbReference type="Gene3D" id="3.40.1190.20">
    <property type="match status" value="1"/>
</dbReference>
<sequence>MHRVVVIGGVHHDRIWQLDEPLTRGRRLRFSARGIRIGGGGFHTGCQLLERGAAVTMVTSLAQDEKGLAALAALKEAGFDTRHVTMTPGETVPLEILLEPDGERTILARAHRSARLFSANGPLMGDAVYINALRLDEALVATLRDIPLAVSQLPLGPAVPRPVDYVVSSRADAGADLPSAWQRAVAIAGPRLKMLVLTDGPRRIALHDGHRTVEVETAPAVTGVSTIGAGDRFSAAFLLGLLDGLDEALAASTASRTIADWLRRRQFP</sequence>
<evidence type="ECO:0000256" key="3">
    <source>
        <dbReference type="ARBA" id="ARBA00022777"/>
    </source>
</evidence>
<dbReference type="InterPro" id="IPR052700">
    <property type="entry name" value="Carb_kinase_PfkB-like"/>
</dbReference>
<dbReference type="EMBL" id="JAASQI010000003">
    <property type="protein sequence ID" value="NIJ57577.1"/>
    <property type="molecule type" value="Genomic_DNA"/>
</dbReference>
<gene>
    <name evidence="5" type="ORF">FHS82_001413</name>
</gene>
<keyword evidence="6" id="KW-1185">Reference proteome</keyword>
<dbReference type="InterPro" id="IPR011611">
    <property type="entry name" value="PfkB_dom"/>
</dbReference>
<protein>
    <submittedName>
        <fullName evidence="5">Sugar/nucleoside kinase (Ribokinase family)</fullName>
    </submittedName>
</protein>
<reference evidence="5 6" key="1">
    <citation type="submission" date="2020-03" db="EMBL/GenBank/DDBJ databases">
        <title>Genomic Encyclopedia of Type Strains, Phase IV (KMG-IV): sequencing the most valuable type-strain genomes for metagenomic binning, comparative biology and taxonomic classification.</title>
        <authorList>
            <person name="Goeker M."/>
        </authorList>
    </citation>
    <scope>NUCLEOTIDE SEQUENCE [LARGE SCALE GENOMIC DNA]</scope>
    <source>
        <strain evidence="5 6">DSM 103870</strain>
    </source>
</reference>
<evidence type="ECO:0000313" key="6">
    <source>
        <dbReference type="Proteomes" id="UP001429580"/>
    </source>
</evidence>
<comment type="caution">
    <text evidence="5">The sequence shown here is derived from an EMBL/GenBank/DDBJ whole genome shotgun (WGS) entry which is preliminary data.</text>
</comment>
<dbReference type="Pfam" id="PF00294">
    <property type="entry name" value="PfkB"/>
    <property type="match status" value="1"/>
</dbReference>
<evidence type="ECO:0000313" key="5">
    <source>
        <dbReference type="EMBL" id="NIJ57577.1"/>
    </source>
</evidence>
<evidence type="ECO:0000256" key="2">
    <source>
        <dbReference type="ARBA" id="ARBA00022679"/>
    </source>
</evidence>
<dbReference type="RefSeq" id="WP_166950333.1">
    <property type="nucleotide sequence ID" value="NZ_JAASQI010000003.1"/>
</dbReference>
<dbReference type="PROSITE" id="PS00584">
    <property type="entry name" value="PFKB_KINASES_2"/>
    <property type="match status" value="1"/>
</dbReference>
<accession>A0ABX0UXB1</accession>
<comment type="similarity">
    <text evidence="1">Belongs to the carbohydrate kinase PfkB family.</text>
</comment>
<keyword evidence="3 5" id="KW-0418">Kinase</keyword>
<evidence type="ECO:0000256" key="1">
    <source>
        <dbReference type="ARBA" id="ARBA00010688"/>
    </source>
</evidence>
<proteinExistence type="inferred from homology"/>
<dbReference type="GO" id="GO:0016301">
    <property type="term" value="F:kinase activity"/>
    <property type="evidence" value="ECO:0007669"/>
    <property type="project" value="UniProtKB-KW"/>
</dbReference>
<dbReference type="PANTHER" id="PTHR43320">
    <property type="entry name" value="SUGAR KINASE"/>
    <property type="match status" value="1"/>
</dbReference>
<keyword evidence="2" id="KW-0808">Transferase</keyword>
<evidence type="ECO:0000259" key="4">
    <source>
        <dbReference type="Pfam" id="PF00294"/>
    </source>
</evidence>
<dbReference type="PANTHER" id="PTHR43320:SF3">
    <property type="entry name" value="CARBOHYDRATE KINASE PFKB DOMAIN-CONTAINING PROTEIN"/>
    <property type="match status" value="1"/>
</dbReference>
<dbReference type="SUPFAM" id="SSF53613">
    <property type="entry name" value="Ribokinase-like"/>
    <property type="match status" value="1"/>
</dbReference>
<feature type="domain" description="Carbohydrate kinase PfkB" evidence="4">
    <location>
        <begin position="191"/>
        <end position="250"/>
    </location>
</feature>
<dbReference type="Proteomes" id="UP001429580">
    <property type="component" value="Unassembled WGS sequence"/>
</dbReference>
<organism evidence="5 6">
    <name type="scientific">Pseudochelatococcus lubricantis</name>
    <dbReference type="NCBI Taxonomy" id="1538102"/>
    <lineage>
        <taxon>Bacteria</taxon>
        <taxon>Pseudomonadati</taxon>
        <taxon>Pseudomonadota</taxon>
        <taxon>Alphaproteobacteria</taxon>
        <taxon>Hyphomicrobiales</taxon>
        <taxon>Chelatococcaceae</taxon>
        <taxon>Pseudochelatococcus</taxon>
    </lineage>
</organism>